<dbReference type="InterPro" id="IPR052945">
    <property type="entry name" value="Mitotic_Regulator"/>
</dbReference>
<keyword evidence="3" id="KW-1133">Transmembrane helix</keyword>
<dbReference type="Pfam" id="PF08238">
    <property type="entry name" value="Sel1"/>
    <property type="match status" value="3"/>
</dbReference>
<dbReference type="InterPro" id="IPR006597">
    <property type="entry name" value="Sel1-like"/>
</dbReference>
<sequence length="339" mass="38168">MRHFVRGLLVALTALLTFSAQADISDLITLANQGDRNAQYQLAVDYQRGHNTPVSQDDAFYWFQQAAEAGHTPAMVQLANAYVAGAGTDKDIHKALFWLIKSLVDGNQSAAVHIGQLYQSLTQSPSPDAMAEIWYHSAAEHNPQAEQLYAQLLEQKFNQQRARQVSSIEQLESAIDASTAHPTPVVTTTTQHQTESLMSDYLFIVLVVLVIVCLLSAYRYVKQAKRRQSTHEQEDYATKHAAKLNAQSGIVKQQKRQLETLYRELKSLQNAQANQNQDHKLSLACAMFGFHPSQLPDERSIKVRYKQLSKIYHPDMKGSEEEMKRLNGALKIIINHVNK</sequence>
<feature type="signal peptide" evidence="4">
    <location>
        <begin position="1"/>
        <end position="22"/>
    </location>
</feature>
<name>A0A0Q2MAK2_VIBFU</name>
<accession>A0A0Q2MAK2</accession>
<dbReference type="SUPFAM" id="SSF46565">
    <property type="entry name" value="Chaperone J-domain"/>
    <property type="match status" value="1"/>
</dbReference>
<dbReference type="RefSeq" id="WP_055466584.1">
    <property type="nucleotide sequence ID" value="NZ_LKHS01000015.1"/>
</dbReference>
<feature type="coiled-coil region" evidence="2">
    <location>
        <begin position="251"/>
        <end position="278"/>
    </location>
</feature>
<feature type="transmembrane region" description="Helical" evidence="3">
    <location>
        <begin position="201"/>
        <end position="221"/>
    </location>
</feature>
<comment type="caution">
    <text evidence="5">The sequence shown here is derived from an EMBL/GenBank/DDBJ whole genome shotgun (WGS) entry which is preliminary data.</text>
</comment>
<dbReference type="SMART" id="SM00671">
    <property type="entry name" value="SEL1"/>
    <property type="match status" value="3"/>
</dbReference>
<evidence type="ECO:0000256" key="3">
    <source>
        <dbReference type="SAM" id="Phobius"/>
    </source>
</evidence>
<feature type="chain" id="PRO_5006194449" description="J domain-containing protein" evidence="4">
    <location>
        <begin position="23"/>
        <end position="339"/>
    </location>
</feature>
<dbReference type="Proteomes" id="UP000051221">
    <property type="component" value="Unassembled WGS sequence"/>
</dbReference>
<keyword evidence="1" id="KW-0143">Chaperone</keyword>
<dbReference type="InterPro" id="IPR036869">
    <property type="entry name" value="J_dom_sf"/>
</dbReference>
<dbReference type="InParanoid" id="A0A0Q2MAK2"/>
<dbReference type="AlphaFoldDB" id="A0A0Q2MAK2"/>
<keyword evidence="6" id="KW-1185">Reference proteome</keyword>
<dbReference type="SUPFAM" id="SSF81901">
    <property type="entry name" value="HCP-like"/>
    <property type="match status" value="1"/>
</dbReference>
<dbReference type="EMBL" id="LKHS01000015">
    <property type="protein sequence ID" value="KQH84826.1"/>
    <property type="molecule type" value="Genomic_DNA"/>
</dbReference>
<protein>
    <recommendedName>
        <fullName evidence="7">J domain-containing protein</fullName>
    </recommendedName>
</protein>
<dbReference type="PANTHER" id="PTHR43628">
    <property type="entry name" value="ACTIVATOR OF C KINASE PROTEIN 1-RELATED"/>
    <property type="match status" value="1"/>
</dbReference>
<evidence type="ECO:0000256" key="2">
    <source>
        <dbReference type="SAM" id="Coils"/>
    </source>
</evidence>
<dbReference type="InterPro" id="IPR011990">
    <property type="entry name" value="TPR-like_helical_dom_sf"/>
</dbReference>
<keyword evidence="2" id="KW-0175">Coiled coil</keyword>
<reference evidence="5 6" key="1">
    <citation type="submission" date="2015-08" db="EMBL/GenBank/DDBJ databases">
        <title>Antibacterial properties of a collection of Vibrionaceae strains.</title>
        <authorList>
            <person name="Giubergia S."/>
        </authorList>
    </citation>
    <scope>NUCLEOTIDE SEQUENCE [LARGE SCALE GENOMIC DNA]</scope>
    <source>
        <strain evidence="5 6">S0821</strain>
    </source>
</reference>
<keyword evidence="3" id="KW-0472">Membrane</keyword>
<proteinExistence type="predicted"/>
<keyword evidence="4" id="KW-0732">Signal</keyword>
<dbReference type="PANTHER" id="PTHR43628:SF1">
    <property type="entry name" value="CHITIN SYNTHASE REGULATORY FACTOR 2-RELATED"/>
    <property type="match status" value="1"/>
</dbReference>
<evidence type="ECO:0000313" key="6">
    <source>
        <dbReference type="Proteomes" id="UP000051221"/>
    </source>
</evidence>
<keyword evidence="3" id="KW-0812">Transmembrane</keyword>
<dbReference type="Gene3D" id="1.10.287.110">
    <property type="entry name" value="DnaJ domain"/>
    <property type="match status" value="1"/>
</dbReference>
<organism evidence="5 6">
    <name type="scientific">Vibrio furnissii</name>
    <dbReference type="NCBI Taxonomy" id="29494"/>
    <lineage>
        <taxon>Bacteria</taxon>
        <taxon>Pseudomonadati</taxon>
        <taxon>Pseudomonadota</taxon>
        <taxon>Gammaproteobacteria</taxon>
        <taxon>Vibrionales</taxon>
        <taxon>Vibrionaceae</taxon>
        <taxon>Vibrio</taxon>
    </lineage>
</organism>
<evidence type="ECO:0000256" key="1">
    <source>
        <dbReference type="ARBA" id="ARBA00023186"/>
    </source>
</evidence>
<gene>
    <name evidence="5" type="ORF">AMR76_16145</name>
</gene>
<evidence type="ECO:0000313" key="5">
    <source>
        <dbReference type="EMBL" id="KQH84826.1"/>
    </source>
</evidence>
<evidence type="ECO:0008006" key="7">
    <source>
        <dbReference type="Google" id="ProtNLM"/>
    </source>
</evidence>
<dbReference type="Gene3D" id="1.25.40.10">
    <property type="entry name" value="Tetratricopeptide repeat domain"/>
    <property type="match status" value="1"/>
</dbReference>
<evidence type="ECO:0000256" key="4">
    <source>
        <dbReference type="SAM" id="SignalP"/>
    </source>
</evidence>